<dbReference type="Gene3D" id="1.10.510.10">
    <property type="entry name" value="Transferase(Phosphotransferase) domain 1"/>
    <property type="match status" value="1"/>
</dbReference>
<dbReference type="GO" id="GO:0005509">
    <property type="term" value="F:calcium ion binding"/>
    <property type="evidence" value="ECO:0007669"/>
    <property type="project" value="InterPro"/>
</dbReference>
<dbReference type="Gene3D" id="1.10.238.10">
    <property type="entry name" value="EF-hand"/>
    <property type="match status" value="1"/>
</dbReference>
<dbReference type="SMART" id="SM00054">
    <property type="entry name" value="EFh"/>
    <property type="match status" value="3"/>
</dbReference>
<feature type="domain" description="EF-hand" evidence="7">
    <location>
        <begin position="1214"/>
        <end position="1249"/>
    </location>
</feature>
<dbReference type="GO" id="GO:0005737">
    <property type="term" value="C:cytoplasm"/>
    <property type="evidence" value="ECO:0007669"/>
    <property type="project" value="TreeGrafter"/>
</dbReference>
<dbReference type="PROSITE" id="PS50011">
    <property type="entry name" value="PROTEIN_KINASE_DOM"/>
    <property type="match status" value="1"/>
</dbReference>
<dbReference type="InterPro" id="IPR011992">
    <property type="entry name" value="EF-hand-dom_pair"/>
</dbReference>
<evidence type="ECO:0000313" key="8">
    <source>
        <dbReference type="EMBL" id="CAE7472186.1"/>
    </source>
</evidence>
<dbReference type="InterPro" id="IPR003591">
    <property type="entry name" value="Leu-rich_rpt_typical-subtyp"/>
</dbReference>
<dbReference type="InterPro" id="IPR050216">
    <property type="entry name" value="LRR_domain-containing"/>
</dbReference>
<dbReference type="InterPro" id="IPR018247">
    <property type="entry name" value="EF_Hand_1_Ca_BS"/>
</dbReference>
<dbReference type="InterPro" id="IPR000719">
    <property type="entry name" value="Prot_kinase_dom"/>
</dbReference>
<dbReference type="EMBL" id="CAJNDS010002434">
    <property type="protein sequence ID" value="CAE7472186.1"/>
    <property type="molecule type" value="Genomic_DNA"/>
</dbReference>
<name>A0A812SBK0_9DINO</name>
<dbReference type="PROSITE" id="PS00018">
    <property type="entry name" value="EF_HAND_1"/>
    <property type="match status" value="2"/>
</dbReference>
<keyword evidence="1" id="KW-0433">Leucine-rich repeat</keyword>
<dbReference type="CDD" id="cd00180">
    <property type="entry name" value="PKc"/>
    <property type="match status" value="1"/>
</dbReference>
<feature type="region of interest" description="Disordered" evidence="5">
    <location>
        <begin position="1"/>
        <end position="24"/>
    </location>
</feature>
<dbReference type="PANTHER" id="PTHR48051">
    <property type="match status" value="1"/>
</dbReference>
<accession>A0A812SBK0</accession>
<dbReference type="SMART" id="SM00220">
    <property type="entry name" value="S_TKc"/>
    <property type="match status" value="1"/>
</dbReference>
<dbReference type="Pfam" id="PF13855">
    <property type="entry name" value="LRR_8"/>
    <property type="match status" value="2"/>
</dbReference>
<dbReference type="CDD" id="cd00051">
    <property type="entry name" value="EFh"/>
    <property type="match status" value="1"/>
</dbReference>
<dbReference type="OrthoDB" id="676979at2759"/>
<dbReference type="SUPFAM" id="SSF52058">
    <property type="entry name" value="L domain-like"/>
    <property type="match status" value="1"/>
</dbReference>
<dbReference type="InterPro" id="IPR001611">
    <property type="entry name" value="Leu-rich_rpt"/>
</dbReference>
<evidence type="ECO:0000256" key="1">
    <source>
        <dbReference type="ARBA" id="ARBA00022614"/>
    </source>
</evidence>
<dbReference type="InterPro" id="IPR032675">
    <property type="entry name" value="LRR_dom_sf"/>
</dbReference>
<dbReference type="SUPFAM" id="SSF47473">
    <property type="entry name" value="EF-hand"/>
    <property type="match status" value="1"/>
</dbReference>
<evidence type="ECO:0000259" key="6">
    <source>
        <dbReference type="PROSITE" id="PS50011"/>
    </source>
</evidence>
<protein>
    <submittedName>
        <fullName evidence="8">CPK3 protein</fullName>
    </submittedName>
</protein>
<dbReference type="Proteomes" id="UP000604046">
    <property type="component" value="Unassembled WGS sequence"/>
</dbReference>
<dbReference type="PANTHER" id="PTHR48051:SF1">
    <property type="entry name" value="RAS SUPPRESSOR PROTEIN 1"/>
    <property type="match status" value="1"/>
</dbReference>
<comment type="similarity">
    <text evidence="4">Belongs to the protein kinase superfamily. Ser/Thr protein kinase family. CDPK subfamily.</text>
</comment>
<comment type="caution">
    <text evidence="8">The sequence shown here is derived from an EMBL/GenBank/DDBJ whole genome shotgun (WGS) entry which is preliminary data.</text>
</comment>
<dbReference type="GO" id="GO:0005524">
    <property type="term" value="F:ATP binding"/>
    <property type="evidence" value="ECO:0007669"/>
    <property type="project" value="InterPro"/>
</dbReference>
<feature type="domain" description="Protein kinase" evidence="6">
    <location>
        <begin position="821"/>
        <end position="1100"/>
    </location>
</feature>
<evidence type="ECO:0000259" key="7">
    <source>
        <dbReference type="PROSITE" id="PS50222"/>
    </source>
</evidence>
<gene>
    <name evidence="8" type="primary">CPK3</name>
    <name evidence="8" type="ORF">SNAT2548_LOCUS26518</name>
</gene>
<reference evidence="8" key="1">
    <citation type="submission" date="2021-02" db="EMBL/GenBank/DDBJ databases">
        <authorList>
            <person name="Dougan E. K."/>
            <person name="Rhodes N."/>
            <person name="Thang M."/>
            <person name="Chan C."/>
        </authorList>
    </citation>
    <scope>NUCLEOTIDE SEQUENCE</scope>
</reference>
<evidence type="ECO:0000256" key="4">
    <source>
        <dbReference type="ARBA" id="ARBA00024334"/>
    </source>
</evidence>
<sequence>MVTDASLARNERGPYGRGRAGRPGDAVVAEKCPFCLWDLQKWWPHIRAPVFLGGPAHGAADGAEVRETISEVRLCHLKCAEESLEARGGPGGGRGVKIEADFASSLRELLLRSPNLFARRAAARVSLEEERLQEVARSDEAPRWPFRELPAPPSATFAVEGIREMRLSASPLLLKLPSEIGFARSLDTLCLISNSLTELPPEVGLLTGLTHLYLNGNFLKTLPESVCALPKLQELCLDANKIEELPEITSAQLVLLTTPGNKMKEVRLVPQLQRLEVHGNQIRTIASLGSPVLHNLVTLKVMGNQLERLPEEVAYMTNLRILSVAQNRLKSLPEGISSLQGLEWLLAYGNCLTELSSNVMSGCRGLTRLLLEDNPLKPSTTAALIEAVPRSSVKTLGLDTQQVREALAASPSVCKEELPAAISVGTMLPVRGSSQISLKLTRASQLRRQAGVKSVAEPGGPVDPALQPAQLLIVAFAASQGEPEWLGFLRRLLEHGQVSPLPPACMSLSDLLEAPSASDFDEKMSRFWHGSPCGTPEAEEEQDCECQVAQLLDFDVLTAIDHRMRWYSEDRPSLQEAFRELRPRYSKMLFVGASMGGFAALLHGGVLADGVLALNPQATLPEALLRPPAETPGDLQDLTQSLLDSAKAAADRGAQITVPHTRSPRFPEPELPELGGMKFGSSVRQKLEKQWQQLPLPLKESAYKTVDTFLKHTGRESSNTRVLFRKHATGKDVHGQPVLDLPGATAMVSELSETLKIPDNFFYDLETQFYQFDFDGDARLNQEETTCMVRGILKQRRAGAGGKPEDDDAQVPYKTTREAGYSVVRELGRGGQGVMYLATKQASSGFLMCRDDDEKEYCIKFYSKKEGHAGSIHELVDEFSRMRQFNSEFVAKTYETFQDLDFYYLVNEPYFGGDWTKLAHKAHAQGVDMTEGWWRDLFRQCLVGLDYLHKSAQMHCDIKEPNLMIKDAGDYRSPRMVYIDFGLSQAFAKKLQNISGTPGYIPPETWNESVWYPQGDIFSLGVVFFQMLAGRVPSSDGVHKGIFQEGADLKQVAQFTMQSPPPWQQFPQQWRQLGGIVAAMLQKERTLRPRAAALLTDPWFDSTSAAPLPRENLARMVGLSREAVCRSDLTNDLCEKCNLRDLRALRTRLDEVASHAGTLRAMQNSAVPAATFAAVVGGYGADQGVLNDFMSCIQGPLVLYDNLLQEVVKEKERRSIQLVCELFNEMDMDGNGYLSESEIRTLLQSDAFECSYEDVDDVLENMDFNHDGYVDVEEMKRAIMEDGRIARKDEADEGAKSFWNWFGFG</sequence>
<organism evidence="8 9">
    <name type="scientific">Symbiodinium natans</name>
    <dbReference type="NCBI Taxonomy" id="878477"/>
    <lineage>
        <taxon>Eukaryota</taxon>
        <taxon>Sar</taxon>
        <taxon>Alveolata</taxon>
        <taxon>Dinophyceae</taxon>
        <taxon>Suessiales</taxon>
        <taxon>Symbiodiniaceae</taxon>
        <taxon>Symbiodinium</taxon>
    </lineage>
</organism>
<dbReference type="SMART" id="SM00369">
    <property type="entry name" value="LRR_TYP"/>
    <property type="match status" value="6"/>
</dbReference>
<evidence type="ECO:0000313" key="9">
    <source>
        <dbReference type="Proteomes" id="UP000604046"/>
    </source>
</evidence>
<dbReference type="SMART" id="SM00364">
    <property type="entry name" value="LRR_BAC"/>
    <property type="match status" value="6"/>
</dbReference>
<keyword evidence="3" id="KW-0106">Calcium</keyword>
<proteinExistence type="inferred from homology"/>
<dbReference type="InterPro" id="IPR002048">
    <property type="entry name" value="EF_hand_dom"/>
</dbReference>
<keyword evidence="9" id="KW-1185">Reference proteome</keyword>
<dbReference type="SUPFAM" id="SSF56112">
    <property type="entry name" value="Protein kinase-like (PK-like)"/>
    <property type="match status" value="1"/>
</dbReference>
<keyword evidence="2" id="KW-0677">Repeat</keyword>
<dbReference type="Pfam" id="PF13499">
    <property type="entry name" value="EF-hand_7"/>
    <property type="match status" value="1"/>
</dbReference>
<evidence type="ECO:0000256" key="5">
    <source>
        <dbReference type="SAM" id="MobiDB-lite"/>
    </source>
</evidence>
<dbReference type="Gene3D" id="3.30.200.20">
    <property type="entry name" value="Phosphorylase Kinase, domain 1"/>
    <property type="match status" value="1"/>
</dbReference>
<dbReference type="PROSITE" id="PS51450">
    <property type="entry name" value="LRR"/>
    <property type="match status" value="2"/>
</dbReference>
<feature type="domain" description="EF-hand" evidence="7">
    <location>
        <begin position="1250"/>
        <end position="1285"/>
    </location>
</feature>
<evidence type="ECO:0000256" key="3">
    <source>
        <dbReference type="ARBA" id="ARBA00022837"/>
    </source>
</evidence>
<dbReference type="InterPro" id="IPR011009">
    <property type="entry name" value="Kinase-like_dom_sf"/>
</dbReference>
<dbReference type="Gene3D" id="3.80.10.10">
    <property type="entry name" value="Ribonuclease Inhibitor"/>
    <property type="match status" value="1"/>
</dbReference>
<dbReference type="Pfam" id="PF00069">
    <property type="entry name" value="Pkinase"/>
    <property type="match status" value="1"/>
</dbReference>
<dbReference type="GO" id="GO:0004672">
    <property type="term" value="F:protein kinase activity"/>
    <property type="evidence" value="ECO:0007669"/>
    <property type="project" value="InterPro"/>
</dbReference>
<dbReference type="SMART" id="SM00365">
    <property type="entry name" value="LRR_SD22"/>
    <property type="match status" value="3"/>
</dbReference>
<evidence type="ECO:0000256" key="2">
    <source>
        <dbReference type="ARBA" id="ARBA00022737"/>
    </source>
</evidence>
<dbReference type="PROSITE" id="PS50222">
    <property type="entry name" value="EF_HAND_2"/>
    <property type="match status" value="2"/>
</dbReference>